<feature type="transmembrane region" description="Helical" evidence="2">
    <location>
        <begin position="225"/>
        <end position="242"/>
    </location>
</feature>
<evidence type="ECO:0000256" key="1">
    <source>
        <dbReference type="ARBA" id="ARBA00006803"/>
    </source>
</evidence>
<protein>
    <recommendedName>
        <fullName evidence="5">G protein-coupled receptor</fullName>
    </recommendedName>
</protein>
<dbReference type="PANTHER" id="PTHR47521:SF7">
    <property type="entry name" value="SERPENTINE RECEPTOR CLASS EPSILON-6"/>
    <property type="match status" value="1"/>
</dbReference>
<sequence>MYKTMANLNSTDISFAPLLFYAIYTAETVLCVFSLLLAPFAGLALMRAGVIHRNFRLCCVSAVIQLVIACSTRFILLFYQLFDLPRDDVLLIVVSILRDEFFGYFSSVFGAITLERLVATLHTEWYEKEKGTLHVFIIVQAVLVLPSLANALLWIFMTIPGFVNYAFFAVQLVISGSSFLAIYCWNKRLLEKAEVQYIDYSVSRTFQLRENIGMMKVRGFEFDESSYTFSVAFLFYGCYIFLPDHLKNVRSFCVAMFDAWSALEQVVIMYLLIKRNQAVFNKFEQLPFVRGVRK</sequence>
<evidence type="ECO:0000313" key="4">
    <source>
        <dbReference type="Proteomes" id="UP001432027"/>
    </source>
</evidence>
<dbReference type="GO" id="GO:0007606">
    <property type="term" value="P:sensory perception of chemical stimulus"/>
    <property type="evidence" value="ECO:0007669"/>
    <property type="project" value="InterPro"/>
</dbReference>
<feature type="transmembrane region" description="Helical" evidence="2">
    <location>
        <begin position="254"/>
        <end position="273"/>
    </location>
</feature>
<feature type="non-terminal residue" evidence="3">
    <location>
        <position position="294"/>
    </location>
</feature>
<evidence type="ECO:0000256" key="2">
    <source>
        <dbReference type="SAM" id="Phobius"/>
    </source>
</evidence>
<comment type="caution">
    <text evidence="3">The sequence shown here is derived from an EMBL/GenBank/DDBJ whole genome shotgun (WGS) entry which is preliminary data.</text>
</comment>
<dbReference type="InterPro" id="IPR052860">
    <property type="entry name" value="NRL-GPCR1"/>
</dbReference>
<accession>A0AAV5SAA8</accession>
<feature type="transmembrane region" description="Helical" evidence="2">
    <location>
        <begin position="101"/>
        <end position="121"/>
    </location>
</feature>
<feature type="transmembrane region" description="Helical" evidence="2">
    <location>
        <begin position="57"/>
        <end position="81"/>
    </location>
</feature>
<keyword evidence="2" id="KW-1133">Transmembrane helix</keyword>
<dbReference type="InterPro" id="IPR004151">
    <property type="entry name" value="7TM_GPCR_serpentine_rcpt_Sre"/>
</dbReference>
<proteinExistence type="inferred from homology"/>
<gene>
    <name evidence="3" type="ORF">PENTCL1PPCAC_1452</name>
</gene>
<keyword evidence="2" id="KW-0812">Transmembrane</keyword>
<name>A0AAV5SAA8_9BILA</name>
<dbReference type="Proteomes" id="UP001432027">
    <property type="component" value="Unassembled WGS sequence"/>
</dbReference>
<reference evidence="3" key="1">
    <citation type="submission" date="2023-10" db="EMBL/GenBank/DDBJ databases">
        <title>Genome assembly of Pristionchus species.</title>
        <authorList>
            <person name="Yoshida K."/>
            <person name="Sommer R.J."/>
        </authorList>
    </citation>
    <scope>NUCLEOTIDE SEQUENCE</scope>
    <source>
        <strain evidence="3">RS0144</strain>
    </source>
</reference>
<keyword evidence="2" id="KW-0472">Membrane</keyword>
<dbReference type="GO" id="GO:0016020">
    <property type="term" value="C:membrane"/>
    <property type="evidence" value="ECO:0007669"/>
    <property type="project" value="InterPro"/>
</dbReference>
<keyword evidence="4" id="KW-1185">Reference proteome</keyword>
<feature type="transmembrane region" description="Helical" evidence="2">
    <location>
        <begin position="133"/>
        <end position="156"/>
    </location>
</feature>
<feature type="transmembrane region" description="Helical" evidence="2">
    <location>
        <begin position="20"/>
        <end position="45"/>
    </location>
</feature>
<organism evidence="3 4">
    <name type="scientific">Pristionchus entomophagus</name>
    <dbReference type="NCBI Taxonomy" id="358040"/>
    <lineage>
        <taxon>Eukaryota</taxon>
        <taxon>Metazoa</taxon>
        <taxon>Ecdysozoa</taxon>
        <taxon>Nematoda</taxon>
        <taxon>Chromadorea</taxon>
        <taxon>Rhabditida</taxon>
        <taxon>Rhabditina</taxon>
        <taxon>Diplogasteromorpha</taxon>
        <taxon>Diplogasteroidea</taxon>
        <taxon>Neodiplogasteridae</taxon>
        <taxon>Pristionchus</taxon>
    </lineage>
</organism>
<dbReference type="AlphaFoldDB" id="A0AAV5SAA8"/>
<evidence type="ECO:0000313" key="3">
    <source>
        <dbReference type="EMBL" id="GMS79277.1"/>
    </source>
</evidence>
<dbReference type="PANTHER" id="PTHR47521">
    <property type="entry name" value="SERPENTINE RECEPTOR, CLASS E (EPSILON)-RELATED"/>
    <property type="match status" value="1"/>
</dbReference>
<dbReference type="Pfam" id="PF03125">
    <property type="entry name" value="Sre"/>
    <property type="match status" value="1"/>
</dbReference>
<dbReference type="EMBL" id="BTSX01000001">
    <property type="protein sequence ID" value="GMS79277.1"/>
    <property type="molecule type" value="Genomic_DNA"/>
</dbReference>
<feature type="transmembrane region" description="Helical" evidence="2">
    <location>
        <begin position="162"/>
        <end position="185"/>
    </location>
</feature>
<evidence type="ECO:0008006" key="5">
    <source>
        <dbReference type="Google" id="ProtNLM"/>
    </source>
</evidence>
<comment type="similarity">
    <text evidence="1">Belongs to the nematode receptor-like protein sre family.</text>
</comment>